<evidence type="ECO:0000256" key="2">
    <source>
        <dbReference type="ARBA" id="ARBA00023002"/>
    </source>
</evidence>
<dbReference type="SUPFAM" id="SSF51735">
    <property type="entry name" value="NAD(P)-binding Rossmann-fold domains"/>
    <property type="match status" value="1"/>
</dbReference>
<dbReference type="InterPro" id="IPR006140">
    <property type="entry name" value="D-isomer_DH_NAD-bd"/>
</dbReference>
<keyword evidence="2 4" id="KW-0560">Oxidoreductase</keyword>
<dbReference type="InterPro" id="IPR029753">
    <property type="entry name" value="D-isomer_DH_CS"/>
</dbReference>
<dbReference type="InterPro" id="IPR036291">
    <property type="entry name" value="NAD(P)-bd_dom_sf"/>
</dbReference>
<evidence type="ECO:0000256" key="3">
    <source>
        <dbReference type="ARBA" id="ARBA00023027"/>
    </source>
</evidence>
<keyword evidence="8" id="KW-1185">Reference proteome</keyword>
<organism evidence="7 8">
    <name type="scientific">Fusarium albosuccineum</name>
    <dbReference type="NCBI Taxonomy" id="1237068"/>
    <lineage>
        <taxon>Eukaryota</taxon>
        <taxon>Fungi</taxon>
        <taxon>Dikarya</taxon>
        <taxon>Ascomycota</taxon>
        <taxon>Pezizomycotina</taxon>
        <taxon>Sordariomycetes</taxon>
        <taxon>Hypocreomycetidae</taxon>
        <taxon>Hypocreales</taxon>
        <taxon>Nectriaceae</taxon>
        <taxon>Fusarium</taxon>
        <taxon>Fusarium decemcellulare species complex</taxon>
    </lineage>
</organism>
<dbReference type="InterPro" id="IPR029752">
    <property type="entry name" value="D-isomer_DH_CS1"/>
</dbReference>
<feature type="domain" description="D-isomer specific 2-hydroxyacid dehydrogenase NAD-binding" evidence="6">
    <location>
        <begin position="121"/>
        <end position="291"/>
    </location>
</feature>
<dbReference type="GO" id="GO:0030267">
    <property type="term" value="F:glyoxylate reductase (NADPH) activity"/>
    <property type="evidence" value="ECO:0007669"/>
    <property type="project" value="TreeGrafter"/>
</dbReference>
<dbReference type="GO" id="GO:0016618">
    <property type="term" value="F:hydroxypyruvate reductase [NAD(P)H] activity"/>
    <property type="evidence" value="ECO:0007669"/>
    <property type="project" value="TreeGrafter"/>
</dbReference>
<evidence type="ECO:0000259" key="5">
    <source>
        <dbReference type="Pfam" id="PF00389"/>
    </source>
</evidence>
<evidence type="ECO:0000259" key="6">
    <source>
        <dbReference type="Pfam" id="PF02826"/>
    </source>
</evidence>
<evidence type="ECO:0000256" key="1">
    <source>
        <dbReference type="ARBA" id="ARBA00005854"/>
    </source>
</evidence>
<dbReference type="GO" id="GO:0005829">
    <property type="term" value="C:cytosol"/>
    <property type="evidence" value="ECO:0007669"/>
    <property type="project" value="TreeGrafter"/>
</dbReference>
<comment type="caution">
    <text evidence="7">The sequence shown here is derived from an EMBL/GenBank/DDBJ whole genome shotgun (WGS) entry which is preliminary data.</text>
</comment>
<evidence type="ECO:0000256" key="4">
    <source>
        <dbReference type="RuleBase" id="RU003719"/>
    </source>
</evidence>
<dbReference type="FunFam" id="3.40.50.720:FF:000203">
    <property type="entry name" value="D-3-phosphoglycerate dehydrogenase (SerA)"/>
    <property type="match status" value="1"/>
</dbReference>
<keyword evidence="3" id="KW-0520">NAD</keyword>
<dbReference type="AlphaFoldDB" id="A0A8H4LRB6"/>
<feature type="domain" description="D-isomer specific 2-hydroxyacid dehydrogenase catalytic" evidence="5">
    <location>
        <begin position="12"/>
        <end position="320"/>
    </location>
</feature>
<protein>
    <submittedName>
        <fullName evidence="7">Glyoxylate reductase</fullName>
    </submittedName>
</protein>
<sequence>MASPKVLLLGKIVYAHEAWNALNKDFEVVTTGATNREEFIRECKSGKFSGVVAIYRTSPSTSITGLIDKELVDALPNTVKFVSHNGAGYDQVDVSACTQRSIQVSNTPSAVDDATADTAVFLMIGALRRFNEPMMSLRSNAWLGESRPGHDPQSKVLGIIGFGGIGKTIARRAKAFDMKVQYYSRNRVADEQGCSYVSLNELLETSDVVSLSVPLNEHTKHIISYPEFERMKPGVVIINTARGPVVDEAALVKALESGKVGSAGLDVFEEEPKVHAGLLNNPKVILLPHVGTFTIETRQKMEEWAIENVRQAVEKGTLKSRDPEQTNLTF</sequence>
<dbReference type="InterPro" id="IPR006139">
    <property type="entry name" value="D-isomer_2_OHA_DH_cat_dom"/>
</dbReference>
<dbReference type="GO" id="GO:0051287">
    <property type="term" value="F:NAD binding"/>
    <property type="evidence" value="ECO:0007669"/>
    <property type="project" value="InterPro"/>
</dbReference>
<reference evidence="7 8" key="1">
    <citation type="submission" date="2020-01" db="EMBL/GenBank/DDBJ databases">
        <title>Identification and distribution of gene clusters putatively required for synthesis of sphingolipid metabolism inhibitors in phylogenetically diverse species of the filamentous fungus Fusarium.</title>
        <authorList>
            <person name="Kim H.-S."/>
            <person name="Busman M."/>
            <person name="Brown D.W."/>
            <person name="Divon H."/>
            <person name="Uhlig S."/>
            <person name="Proctor R.H."/>
        </authorList>
    </citation>
    <scope>NUCLEOTIDE SEQUENCE [LARGE SCALE GENOMIC DNA]</scope>
    <source>
        <strain evidence="7 8">NRRL 20459</strain>
    </source>
</reference>
<dbReference type="PROSITE" id="PS00671">
    <property type="entry name" value="D_2_HYDROXYACID_DH_3"/>
    <property type="match status" value="1"/>
</dbReference>
<dbReference type="Pfam" id="PF00389">
    <property type="entry name" value="2-Hacid_dh"/>
    <property type="match status" value="1"/>
</dbReference>
<accession>A0A8H4LRB6</accession>
<dbReference type="Pfam" id="PF02826">
    <property type="entry name" value="2-Hacid_dh_C"/>
    <property type="match status" value="1"/>
</dbReference>
<dbReference type="PANTHER" id="PTHR10996">
    <property type="entry name" value="2-HYDROXYACID DEHYDROGENASE-RELATED"/>
    <property type="match status" value="1"/>
</dbReference>
<name>A0A8H4LRB6_9HYPO</name>
<dbReference type="InterPro" id="IPR050223">
    <property type="entry name" value="D-isomer_2-hydroxyacid_DH"/>
</dbReference>
<dbReference type="PROSITE" id="PS00065">
    <property type="entry name" value="D_2_HYDROXYACID_DH_1"/>
    <property type="match status" value="1"/>
</dbReference>
<dbReference type="CDD" id="cd12168">
    <property type="entry name" value="Mand_dh_like"/>
    <property type="match status" value="1"/>
</dbReference>
<dbReference type="PANTHER" id="PTHR10996:SF257">
    <property type="entry name" value="GLYOXYLATE REDUCTASE 1"/>
    <property type="match status" value="1"/>
</dbReference>
<evidence type="ECO:0000313" key="8">
    <source>
        <dbReference type="Proteomes" id="UP000554235"/>
    </source>
</evidence>
<gene>
    <name evidence="7" type="ORF">FALBO_99</name>
</gene>
<dbReference type="EMBL" id="JAADYS010000009">
    <property type="protein sequence ID" value="KAF4473008.1"/>
    <property type="molecule type" value="Genomic_DNA"/>
</dbReference>
<comment type="similarity">
    <text evidence="1 4">Belongs to the D-isomer specific 2-hydroxyacid dehydrogenase family.</text>
</comment>
<dbReference type="OrthoDB" id="9991913at2759"/>
<proteinExistence type="inferred from homology"/>
<dbReference type="SUPFAM" id="SSF52283">
    <property type="entry name" value="Formate/glycerate dehydrogenase catalytic domain-like"/>
    <property type="match status" value="1"/>
</dbReference>
<evidence type="ECO:0000313" key="7">
    <source>
        <dbReference type="EMBL" id="KAF4473008.1"/>
    </source>
</evidence>
<dbReference type="Proteomes" id="UP000554235">
    <property type="component" value="Unassembled WGS sequence"/>
</dbReference>
<dbReference type="Gene3D" id="3.40.50.720">
    <property type="entry name" value="NAD(P)-binding Rossmann-like Domain"/>
    <property type="match status" value="2"/>
</dbReference>